<feature type="transmembrane region" description="Helical" evidence="2">
    <location>
        <begin position="36"/>
        <end position="56"/>
    </location>
</feature>
<dbReference type="Gene3D" id="3.60.40.10">
    <property type="entry name" value="PPM-type phosphatase domain"/>
    <property type="match status" value="1"/>
</dbReference>
<evidence type="ECO:0000313" key="4">
    <source>
        <dbReference type="EMBL" id="ERJ94093.1"/>
    </source>
</evidence>
<feature type="transmembrane region" description="Helical" evidence="2">
    <location>
        <begin position="97"/>
        <end position="115"/>
    </location>
</feature>
<feature type="transmembrane region" description="Helical" evidence="2">
    <location>
        <begin position="268"/>
        <end position="288"/>
    </location>
</feature>
<evidence type="ECO:0000256" key="1">
    <source>
        <dbReference type="ARBA" id="ARBA00022801"/>
    </source>
</evidence>
<evidence type="ECO:0000256" key="2">
    <source>
        <dbReference type="SAM" id="Phobius"/>
    </source>
</evidence>
<accession>A0ABN0P0W0</accession>
<dbReference type="InterPro" id="IPR036457">
    <property type="entry name" value="PPM-type-like_dom_sf"/>
</dbReference>
<organism evidence="4 5">
    <name type="scientific">Treponema lecithinolyticum ATCC 700332</name>
    <dbReference type="NCBI Taxonomy" id="1321815"/>
    <lineage>
        <taxon>Bacteria</taxon>
        <taxon>Pseudomonadati</taxon>
        <taxon>Spirochaetota</taxon>
        <taxon>Spirochaetia</taxon>
        <taxon>Spirochaetales</taxon>
        <taxon>Treponemataceae</taxon>
        <taxon>Treponema</taxon>
    </lineage>
</organism>
<feature type="transmembrane region" description="Helical" evidence="2">
    <location>
        <begin position="175"/>
        <end position="194"/>
    </location>
</feature>
<dbReference type="InterPro" id="IPR001932">
    <property type="entry name" value="PPM-type_phosphatase-like_dom"/>
</dbReference>
<evidence type="ECO:0000313" key="5">
    <source>
        <dbReference type="Proteomes" id="UP000016649"/>
    </source>
</evidence>
<feature type="domain" description="PPM-type phosphatase" evidence="3">
    <location>
        <begin position="493"/>
        <end position="711"/>
    </location>
</feature>
<protein>
    <submittedName>
        <fullName evidence="4">Stage II sporulation protein E</fullName>
    </submittedName>
</protein>
<keyword evidence="1" id="KW-0378">Hydrolase</keyword>
<name>A0ABN0P0W0_TRELE</name>
<comment type="caution">
    <text evidence="4">The sequence shown here is derived from an EMBL/GenBank/DDBJ whole genome shotgun (WGS) entry which is preliminary data.</text>
</comment>
<proteinExistence type="predicted"/>
<sequence length="712" mass="81433">MIFLFLNICLTVALLWFSLTVDFTFLKNRSKYFINMLLVQIASAVISVLCILFFRFDMHGLLTTSIKIFLWLPSVQAVLIFMWSLRFTREKNNPLDFLLEVPLLLCSFYIVFFLVTRVNLTSKSLIIFSLPILYTNIDWYGLYRLLYTFILPLITVCILFFKYELSTSRFLRQRMLFFIGALCIGELLYAGIRLATTVSLYYGFIFLVPFVQAFVLYLLYKIQFINTLFSFLSFLRTAGSFYLFYIVPALPGAVIFALLLPLASKNKVLFFLLTAVSAVILVFLFYILRRVMSRFENQSESDYAERLEKELASLNFTDADIQIEQRFAQILKQNLDIANVIILTENNENKLITRYSLDSTQSEFDIDDTLFSSVINMKFRVIFKTHCETVYALSPVASKLTALFDQTNTEVMILLNEGSHLFALILLGKKNMERSYTDFDFEMLNSLYSHFFLIGYYLKNIANEALVGTVGREIRFSEEVIQSLRKNTDAFVQDGYDADSFSLSARSLGGEFTDFIKLDNRRYMIVIGDLSGKGLAASMSMAILKSIIRTLLAETRDFKELVQKVNIFIKQNLPKGTYFSGMFCLLDTSMRTLYYANCALPALFMYNKTYNSMVEIQGQGKVLGFVDDITNLIKVKKVQLAAGDMLVAVSDGVIGAKSVRGEQFGKNRIQQVVLENMQYSAEKICSFLGEAVKAFTVNELEDDVSAVVLKIL</sequence>
<dbReference type="SMART" id="SM00331">
    <property type="entry name" value="PP2C_SIG"/>
    <property type="match status" value="1"/>
</dbReference>
<dbReference type="PANTHER" id="PTHR43156:SF2">
    <property type="entry name" value="STAGE II SPORULATION PROTEIN E"/>
    <property type="match status" value="1"/>
</dbReference>
<reference evidence="4 5" key="1">
    <citation type="submission" date="2013-08" db="EMBL/GenBank/DDBJ databases">
        <authorList>
            <person name="Weinstock G."/>
            <person name="Sodergren E."/>
            <person name="Wylie T."/>
            <person name="Fulton L."/>
            <person name="Fulton R."/>
            <person name="Fronick C."/>
            <person name="O'Laughlin M."/>
            <person name="Godfrey J."/>
            <person name="Miner T."/>
            <person name="Herter B."/>
            <person name="Appelbaum E."/>
            <person name="Cordes M."/>
            <person name="Lek S."/>
            <person name="Wollam A."/>
            <person name="Pepin K.H."/>
            <person name="Palsikar V.B."/>
            <person name="Mitreva M."/>
            <person name="Wilson R.K."/>
        </authorList>
    </citation>
    <scope>NUCLEOTIDE SEQUENCE [LARGE SCALE GENOMIC DNA]</scope>
    <source>
        <strain evidence="4 5">ATCC 700332</strain>
    </source>
</reference>
<dbReference type="Pfam" id="PF07228">
    <property type="entry name" value="SpoIIE"/>
    <property type="match status" value="1"/>
</dbReference>
<evidence type="ECO:0000259" key="3">
    <source>
        <dbReference type="SMART" id="SM00331"/>
    </source>
</evidence>
<feature type="transmembrane region" description="Helical" evidence="2">
    <location>
        <begin position="68"/>
        <end position="85"/>
    </location>
</feature>
<feature type="transmembrane region" description="Helical" evidence="2">
    <location>
        <begin position="143"/>
        <end position="163"/>
    </location>
</feature>
<gene>
    <name evidence="4" type="ORF">HMPREF9193_00448</name>
</gene>
<keyword evidence="2" id="KW-0472">Membrane</keyword>
<dbReference type="InterPro" id="IPR052016">
    <property type="entry name" value="Bact_Sigma-Reg"/>
</dbReference>
<dbReference type="PANTHER" id="PTHR43156">
    <property type="entry name" value="STAGE II SPORULATION PROTEIN E-RELATED"/>
    <property type="match status" value="1"/>
</dbReference>
<keyword evidence="2" id="KW-0812">Transmembrane</keyword>
<feature type="transmembrane region" description="Helical" evidence="2">
    <location>
        <begin position="200"/>
        <end position="220"/>
    </location>
</feature>
<dbReference type="RefSeq" id="WP_021686849.1">
    <property type="nucleotide sequence ID" value="NZ_KI260561.1"/>
</dbReference>
<dbReference type="Proteomes" id="UP000016649">
    <property type="component" value="Unassembled WGS sequence"/>
</dbReference>
<dbReference type="EMBL" id="AWVH01000006">
    <property type="protein sequence ID" value="ERJ94093.1"/>
    <property type="molecule type" value="Genomic_DNA"/>
</dbReference>
<feature type="transmembrane region" description="Helical" evidence="2">
    <location>
        <begin position="241"/>
        <end position="262"/>
    </location>
</feature>
<keyword evidence="5" id="KW-1185">Reference proteome</keyword>
<keyword evidence="2" id="KW-1133">Transmembrane helix</keyword>